<dbReference type="WBParaSite" id="OFLC_0001007601-mRNA-1">
    <property type="protein sequence ID" value="OFLC_0001007601-mRNA-1"/>
    <property type="gene ID" value="OFLC_0001007601"/>
</dbReference>
<evidence type="ECO:0000256" key="6">
    <source>
        <dbReference type="ARBA" id="ARBA00022691"/>
    </source>
</evidence>
<dbReference type="PANTHER" id="PTHR21210:SF0">
    <property type="entry name" value="TRNA (URACIL-O(2)-)-METHYLTRANSFERASE-RELATED"/>
    <property type="match status" value="1"/>
</dbReference>
<reference evidence="10 11" key="2">
    <citation type="submission" date="2018-11" db="EMBL/GenBank/DDBJ databases">
        <authorList>
            <consortium name="Pathogen Informatics"/>
        </authorList>
    </citation>
    <scope>NUCLEOTIDE SEQUENCE [LARGE SCALE GENOMIC DNA]</scope>
</reference>
<dbReference type="GO" id="GO:0005737">
    <property type="term" value="C:cytoplasm"/>
    <property type="evidence" value="ECO:0007669"/>
    <property type="project" value="UniProtKB-SubCell"/>
</dbReference>
<comment type="catalytic activity">
    <reaction evidence="8 9">
        <text>uridine(44) in tRNA(Ser) + S-adenosyl-L-methionine = 2'-O-methyluridine(44) in tRNA(Ser) + S-adenosyl-L-homocysteine + H(+)</text>
        <dbReference type="Rhea" id="RHEA:43100"/>
        <dbReference type="Rhea" id="RHEA-COMP:10339"/>
        <dbReference type="Rhea" id="RHEA-COMP:10340"/>
        <dbReference type="ChEBI" id="CHEBI:15378"/>
        <dbReference type="ChEBI" id="CHEBI:57856"/>
        <dbReference type="ChEBI" id="CHEBI:59789"/>
        <dbReference type="ChEBI" id="CHEBI:65315"/>
        <dbReference type="ChEBI" id="CHEBI:74478"/>
        <dbReference type="EC" id="2.1.1.211"/>
    </reaction>
</comment>
<dbReference type="STRING" id="387005.A0A183HRG5"/>
<keyword evidence="3 9" id="KW-0963">Cytoplasm</keyword>
<organism evidence="12">
    <name type="scientific">Onchocerca flexuosa</name>
    <dbReference type="NCBI Taxonomy" id="387005"/>
    <lineage>
        <taxon>Eukaryota</taxon>
        <taxon>Metazoa</taxon>
        <taxon>Ecdysozoa</taxon>
        <taxon>Nematoda</taxon>
        <taxon>Chromadorea</taxon>
        <taxon>Rhabditida</taxon>
        <taxon>Spirurina</taxon>
        <taxon>Spiruromorpha</taxon>
        <taxon>Filarioidea</taxon>
        <taxon>Onchocercidae</taxon>
        <taxon>Onchocerca</taxon>
    </lineage>
</organism>
<dbReference type="GO" id="GO:0030488">
    <property type="term" value="P:tRNA methylation"/>
    <property type="evidence" value="ECO:0007669"/>
    <property type="project" value="UniProtKB-UniRule"/>
</dbReference>
<reference evidence="12" key="1">
    <citation type="submission" date="2016-06" db="UniProtKB">
        <authorList>
            <consortium name="WormBaseParasite"/>
        </authorList>
    </citation>
    <scope>IDENTIFICATION</scope>
</reference>
<dbReference type="GO" id="GO:0141101">
    <property type="term" value="F:tRNA(Ser) (uridine(44)-2'-O-)-methyltransferase activity"/>
    <property type="evidence" value="ECO:0007669"/>
    <property type="project" value="UniProtKB-EC"/>
</dbReference>
<evidence type="ECO:0000313" key="11">
    <source>
        <dbReference type="Proteomes" id="UP000267606"/>
    </source>
</evidence>
<evidence type="ECO:0000256" key="1">
    <source>
        <dbReference type="ARBA" id="ARBA00004496"/>
    </source>
</evidence>
<accession>A0A183HRG5</accession>
<evidence type="ECO:0000313" key="12">
    <source>
        <dbReference type="WBParaSite" id="OFLC_0001007601-mRNA-1"/>
    </source>
</evidence>
<dbReference type="PANTHER" id="PTHR21210">
    <property type="entry name" value="TRNA (URACIL-O(2)-)-METHYLTRANSFERASE-RELATED"/>
    <property type="match status" value="1"/>
</dbReference>
<dbReference type="EC" id="2.1.1.211" evidence="9"/>
<evidence type="ECO:0000256" key="8">
    <source>
        <dbReference type="ARBA" id="ARBA00047957"/>
    </source>
</evidence>
<evidence type="ECO:0000313" key="10">
    <source>
        <dbReference type="EMBL" id="VDO65666.1"/>
    </source>
</evidence>
<comment type="function">
    <text evidence="9">Adenosyl-L-methionine (AdoMet)-dependent tRNA (uracil-O(2)-)-methyltransferase.</text>
</comment>
<comment type="subcellular location">
    <subcellularLocation>
        <location evidence="1 9">Cytoplasm</location>
    </subcellularLocation>
</comment>
<keyword evidence="11" id="KW-1185">Reference proteome</keyword>
<dbReference type="Pfam" id="PF07757">
    <property type="entry name" value="AdoMet_MTase"/>
    <property type="match status" value="1"/>
</dbReference>
<name>A0A183HRG5_9BILA</name>
<dbReference type="EMBL" id="UZAJ01013057">
    <property type="protein sequence ID" value="VDO65666.1"/>
    <property type="molecule type" value="Genomic_DNA"/>
</dbReference>
<dbReference type="AlphaFoldDB" id="A0A183HRG5"/>
<evidence type="ECO:0000256" key="2">
    <source>
        <dbReference type="ARBA" id="ARBA00009056"/>
    </source>
</evidence>
<dbReference type="InterPro" id="IPR011671">
    <property type="entry name" value="tRNA_uracil_MeTrfase"/>
</dbReference>
<keyword evidence="5 9" id="KW-0808">Transferase</keyword>
<gene>
    <name evidence="10" type="ORF">OFLC_LOCUS10076</name>
</gene>
<keyword evidence="7 9" id="KW-0819">tRNA processing</keyword>
<evidence type="ECO:0000256" key="9">
    <source>
        <dbReference type="RuleBase" id="RU368004"/>
    </source>
</evidence>
<proteinExistence type="inferred from homology"/>
<evidence type="ECO:0000256" key="4">
    <source>
        <dbReference type="ARBA" id="ARBA00022603"/>
    </source>
</evidence>
<keyword evidence="6 9" id="KW-0949">S-adenosyl-L-methionine</keyword>
<evidence type="ECO:0000256" key="7">
    <source>
        <dbReference type="ARBA" id="ARBA00022694"/>
    </source>
</evidence>
<keyword evidence="4 9" id="KW-0489">Methyltransferase</keyword>
<sequence>IKNKWGKQIAESWTERTNSQKFVYEDCAIAAYLIAYWRRKGFSPQRFCDIGCGNGLLVNGYGIDLRKRRIWAKFVGTDLREKTLNPEEDLLNDSDFLIGNHTDELTPWIPIMAARSRSDFFLLPCCPFDFYSRFQKNCSVAATSIYSSYLLFIRDICLRLGYCVEEDRLKIPSTKRYCFLCTVPAGGLVENVEDII</sequence>
<protein>
    <recommendedName>
        <fullName evidence="9">tRNA (uracil-O(2)-)-methyltransferase</fullName>
        <ecNumber evidence="9">2.1.1.211</ecNumber>
    </recommendedName>
</protein>
<comment type="similarity">
    <text evidence="2 9">Belongs to the TRM44 family.</text>
</comment>
<evidence type="ECO:0000256" key="3">
    <source>
        <dbReference type="ARBA" id="ARBA00022490"/>
    </source>
</evidence>
<evidence type="ECO:0000256" key="5">
    <source>
        <dbReference type="ARBA" id="ARBA00022679"/>
    </source>
</evidence>
<dbReference type="Proteomes" id="UP000267606">
    <property type="component" value="Unassembled WGS sequence"/>
</dbReference>